<gene>
    <name evidence="1" type="ORF">GMARGA_LOCUS35991</name>
</gene>
<sequence length="220" mass="25277">KYRNAKAITYSGPTFIRICSGKHDTSTNYTRSKDFDNLMFDERLHTFTTIEDGQFKPVVLMLTDARIILPHDTFGSHLDKQLKTADNELEKFLFEYVNSEEYYQSKLDEKSVAWIERHTMTCRYITQIFFSPPILVQQKSNGICAASINASDDTMHFILLLTNLLTSTSALSVINTSVSNDKGETMWIKENTISEDAPESLFQKAKHIRTNQDHQAYLID</sequence>
<dbReference type="PANTHER" id="PTHR46954">
    <property type="entry name" value="C2H2-TYPE DOMAIN-CONTAINING PROTEIN"/>
    <property type="match status" value="1"/>
</dbReference>
<keyword evidence="2" id="KW-1185">Reference proteome</keyword>
<dbReference type="Proteomes" id="UP000789901">
    <property type="component" value="Unassembled WGS sequence"/>
</dbReference>
<organism evidence="1 2">
    <name type="scientific">Gigaspora margarita</name>
    <dbReference type="NCBI Taxonomy" id="4874"/>
    <lineage>
        <taxon>Eukaryota</taxon>
        <taxon>Fungi</taxon>
        <taxon>Fungi incertae sedis</taxon>
        <taxon>Mucoromycota</taxon>
        <taxon>Glomeromycotina</taxon>
        <taxon>Glomeromycetes</taxon>
        <taxon>Diversisporales</taxon>
        <taxon>Gigasporaceae</taxon>
        <taxon>Gigaspora</taxon>
    </lineage>
</organism>
<dbReference type="EMBL" id="CAJVQB010069028">
    <property type="protein sequence ID" value="CAG8842450.1"/>
    <property type="molecule type" value="Genomic_DNA"/>
</dbReference>
<accession>A0ABN7WX56</accession>
<evidence type="ECO:0000313" key="2">
    <source>
        <dbReference type="Proteomes" id="UP000789901"/>
    </source>
</evidence>
<name>A0ABN7WX56_GIGMA</name>
<feature type="non-terminal residue" evidence="1">
    <location>
        <position position="1"/>
    </location>
</feature>
<dbReference type="PANTHER" id="PTHR46954:SF1">
    <property type="entry name" value="C2H2-TYPE DOMAIN-CONTAINING PROTEIN"/>
    <property type="match status" value="1"/>
</dbReference>
<comment type="caution">
    <text evidence="1">The sequence shown here is derived from an EMBL/GenBank/DDBJ whole genome shotgun (WGS) entry which is preliminary data.</text>
</comment>
<protein>
    <submittedName>
        <fullName evidence="1">14834_t:CDS:1</fullName>
    </submittedName>
</protein>
<proteinExistence type="predicted"/>
<reference evidence="1 2" key="1">
    <citation type="submission" date="2021-06" db="EMBL/GenBank/DDBJ databases">
        <authorList>
            <person name="Kallberg Y."/>
            <person name="Tangrot J."/>
            <person name="Rosling A."/>
        </authorList>
    </citation>
    <scope>NUCLEOTIDE SEQUENCE [LARGE SCALE GENOMIC DNA]</scope>
    <source>
        <strain evidence="1 2">120-4 pot B 10/14</strain>
    </source>
</reference>
<evidence type="ECO:0000313" key="1">
    <source>
        <dbReference type="EMBL" id="CAG8842450.1"/>
    </source>
</evidence>